<dbReference type="InterPro" id="IPR011141">
    <property type="entry name" value="Polyketide_synthase_type-III"/>
</dbReference>
<evidence type="ECO:0000259" key="5">
    <source>
        <dbReference type="Pfam" id="PF02797"/>
    </source>
</evidence>
<dbReference type="GO" id="GO:0005783">
    <property type="term" value="C:endoplasmic reticulum"/>
    <property type="evidence" value="ECO:0007669"/>
    <property type="project" value="UniProtKB-ARBA"/>
</dbReference>
<evidence type="ECO:0000256" key="1">
    <source>
        <dbReference type="ARBA" id="ARBA00005531"/>
    </source>
</evidence>
<dbReference type="Pfam" id="PF02797">
    <property type="entry name" value="Chal_sti_synt_C"/>
    <property type="match status" value="1"/>
</dbReference>
<comment type="similarity">
    <text evidence="1 3">Belongs to the thiolase-like superfamily. Chalcone/stilbene synthases family.</text>
</comment>
<dbReference type="InterPro" id="IPR018088">
    <property type="entry name" value="Chalcone/stilbene_synthase_AS"/>
</dbReference>
<dbReference type="Gene3D" id="3.40.47.10">
    <property type="match status" value="2"/>
</dbReference>
<evidence type="ECO:0000313" key="6">
    <source>
        <dbReference type="EMBL" id="KAE8701506.1"/>
    </source>
</evidence>
<dbReference type="InterPro" id="IPR016039">
    <property type="entry name" value="Thiolase-like"/>
</dbReference>
<dbReference type="PROSITE" id="PS00441">
    <property type="entry name" value="CHALCONE_SYNTH"/>
    <property type="match status" value="1"/>
</dbReference>
<feature type="active site" description="Acyl-thioester intermediate" evidence="2">
    <location>
        <position position="164"/>
    </location>
</feature>
<dbReference type="OrthoDB" id="1500228at2759"/>
<evidence type="ECO:0000259" key="4">
    <source>
        <dbReference type="Pfam" id="PF00195"/>
    </source>
</evidence>
<dbReference type="PANTHER" id="PTHR11877:SF80">
    <property type="entry name" value="CHALCONE SYNTHASE 1"/>
    <property type="match status" value="1"/>
</dbReference>
<gene>
    <name evidence="6" type="ORF">F3Y22_tig00110547pilonHSYRG00068</name>
</gene>
<name>A0A6A3ABY8_HIBSY</name>
<protein>
    <submittedName>
        <fullName evidence="6">Chalcone synthase</fullName>
    </submittedName>
</protein>
<dbReference type="PANTHER" id="PTHR11877">
    <property type="entry name" value="HYDROXYMETHYLGLUTARYL-COA SYNTHASE"/>
    <property type="match status" value="1"/>
</dbReference>
<comment type="caution">
    <text evidence="6">The sequence shown here is derived from an EMBL/GenBank/DDBJ whole genome shotgun (WGS) entry which is preliminary data.</text>
</comment>
<dbReference type="FunFam" id="3.40.47.10:FF:000025">
    <property type="entry name" value="Chalcone synthase 2"/>
    <property type="match status" value="1"/>
</dbReference>
<dbReference type="InterPro" id="IPR012328">
    <property type="entry name" value="Chalcone/stilbene_synt_C"/>
</dbReference>
<dbReference type="EMBL" id="VEPZ02001023">
    <property type="protein sequence ID" value="KAE8701506.1"/>
    <property type="molecule type" value="Genomic_DNA"/>
</dbReference>
<sequence length="389" mass="42572">MVTVEEIRKAQRAQGPASVLAIGTSTPLNCVDQSAYPDYYFRITKSEHKVELKEKFKRMCEKSMIKKRYMYLTEEILKENPNICEYMAPSLDARQDMVVVEVPKLGKEAAVRAIKEWGQPKSKITHLVFCTTSGVDMPGADYQLTKLLGLRPSVKRLMMYQQGCFAGGTVLRVAKDLAENNKGARVLVVCSEITAVTFRGPSDSHLDSLVGQALFGDGAAAVIIGSDPVVGIEKPLFELVSAAQTILPDSDGAIDGHLREVGLTFHLLKDVPGLISKNIEKSLVEAFQPLGITDWNSLFWIAHPGGPAILDQVEAKLALKPEKLRATRHVLSEYGNMSSACVLFILDEMRKKSKEDGVQTTGEGLEWGVLFGFGPGLTVETVVLHSIPA</sequence>
<dbReference type="AlphaFoldDB" id="A0A6A3ABY8"/>
<evidence type="ECO:0000256" key="2">
    <source>
        <dbReference type="PIRSR" id="PIRSR000451-1"/>
    </source>
</evidence>
<evidence type="ECO:0000256" key="3">
    <source>
        <dbReference type="RuleBase" id="RU003633"/>
    </source>
</evidence>
<keyword evidence="3" id="KW-0012">Acyltransferase</keyword>
<dbReference type="FunFam" id="3.40.47.10:FF:000014">
    <property type="entry name" value="Chalcone synthase 1"/>
    <property type="match status" value="1"/>
</dbReference>
<dbReference type="Pfam" id="PF00195">
    <property type="entry name" value="Chal_sti_synt_N"/>
    <property type="match status" value="1"/>
</dbReference>
<dbReference type="InterPro" id="IPR001099">
    <property type="entry name" value="Chalcone/stilbene_synt_N"/>
</dbReference>
<accession>A0A6A3ABY8</accession>
<reference evidence="6" key="1">
    <citation type="submission" date="2019-09" db="EMBL/GenBank/DDBJ databases">
        <title>Draft genome information of white flower Hibiscus syriacus.</title>
        <authorList>
            <person name="Kim Y.-M."/>
        </authorList>
    </citation>
    <scope>NUCLEOTIDE SEQUENCE [LARGE SCALE GENOMIC DNA]</scope>
    <source>
        <strain evidence="6">YM2019G1</strain>
    </source>
</reference>
<keyword evidence="7" id="KW-1185">Reference proteome</keyword>
<dbReference type="CDD" id="cd00831">
    <property type="entry name" value="CHS_like"/>
    <property type="match status" value="1"/>
</dbReference>
<dbReference type="Proteomes" id="UP000436088">
    <property type="component" value="Unassembled WGS sequence"/>
</dbReference>
<dbReference type="GO" id="GO:0030639">
    <property type="term" value="P:polyketide biosynthetic process"/>
    <property type="evidence" value="ECO:0007669"/>
    <property type="project" value="TreeGrafter"/>
</dbReference>
<keyword evidence="3" id="KW-0808">Transferase</keyword>
<feature type="domain" description="Chalcone/stilbene synthase C-terminal" evidence="5">
    <location>
        <begin position="238"/>
        <end position="388"/>
    </location>
</feature>
<feature type="domain" description="Chalcone/stilbene synthase N-terminal" evidence="4">
    <location>
        <begin position="5"/>
        <end position="228"/>
    </location>
</feature>
<evidence type="ECO:0000313" key="7">
    <source>
        <dbReference type="Proteomes" id="UP000436088"/>
    </source>
</evidence>
<dbReference type="GO" id="GO:0016747">
    <property type="term" value="F:acyltransferase activity, transferring groups other than amino-acyl groups"/>
    <property type="evidence" value="ECO:0007669"/>
    <property type="project" value="InterPro"/>
</dbReference>
<proteinExistence type="inferred from homology"/>
<dbReference type="PIRSF" id="PIRSF000451">
    <property type="entry name" value="PKS_III"/>
    <property type="match status" value="1"/>
</dbReference>
<dbReference type="SUPFAM" id="SSF53901">
    <property type="entry name" value="Thiolase-like"/>
    <property type="match status" value="2"/>
</dbReference>
<organism evidence="6 7">
    <name type="scientific">Hibiscus syriacus</name>
    <name type="common">Rose of Sharon</name>
    <dbReference type="NCBI Taxonomy" id="106335"/>
    <lineage>
        <taxon>Eukaryota</taxon>
        <taxon>Viridiplantae</taxon>
        <taxon>Streptophyta</taxon>
        <taxon>Embryophyta</taxon>
        <taxon>Tracheophyta</taxon>
        <taxon>Spermatophyta</taxon>
        <taxon>Magnoliopsida</taxon>
        <taxon>eudicotyledons</taxon>
        <taxon>Gunneridae</taxon>
        <taxon>Pentapetalae</taxon>
        <taxon>rosids</taxon>
        <taxon>malvids</taxon>
        <taxon>Malvales</taxon>
        <taxon>Malvaceae</taxon>
        <taxon>Malvoideae</taxon>
        <taxon>Hibiscus</taxon>
    </lineage>
</organism>